<dbReference type="CDD" id="cd03392">
    <property type="entry name" value="PAP2_like_2"/>
    <property type="match status" value="1"/>
</dbReference>
<proteinExistence type="predicted"/>
<dbReference type="Gene3D" id="1.20.144.10">
    <property type="entry name" value="Phosphatidic acid phosphatase type 2/haloperoxidase"/>
    <property type="match status" value="2"/>
</dbReference>
<dbReference type="SMART" id="SM00014">
    <property type="entry name" value="acidPPc"/>
    <property type="match status" value="1"/>
</dbReference>
<evidence type="ECO:0000256" key="1">
    <source>
        <dbReference type="ARBA" id="ARBA00004651"/>
    </source>
</evidence>
<dbReference type="EMBL" id="QBML01000059">
    <property type="protein sequence ID" value="PZO35442.1"/>
    <property type="molecule type" value="Genomic_DNA"/>
</dbReference>
<feature type="transmembrane region" description="Helical" evidence="7">
    <location>
        <begin position="158"/>
        <end position="177"/>
    </location>
</feature>
<evidence type="ECO:0000256" key="3">
    <source>
        <dbReference type="ARBA" id="ARBA00022692"/>
    </source>
</evidence>
<feature type="transmembrane region" description="Helical" evidence="7">
    <location>
        <begin position="132"/>
        <end position="151"/>
    </location>
</feature>
<gene>
    <name evidence="9" type="ORF">DCF19_23890</name>
</gene>
<comment type="subcellular location">
    <subcellularLocation>
        <location evidence="1">Cell membrane</location>
        <topology evidence="1">Multi-pass membrane protein</topology>
    </subcellularLocation>
</comment>
<feature type="transmembrane region" description="Helical" evidence="7">
    <location>
        <begin position="189"/>
        <end position="207"/>
    </location>
</feature>
<reference evidence="9 10" key="1">
    <citation type="submission" date="2018-04" db="EMBL/GenBank/DDBJ databases">
        <authorList>
            <person name="Go L.Y."/>
            <person name="Mitchell J.A."/>
        </authorList>
    </citation>
    <scope>NUCLEOTIDE SEQUENCE [LARGE SCALE GENOMIC DNA]</scope>
    <source>
        <strain evidence="9">ULC066bin1</strain>
    </source>
</reference>
<evidence type="ECO:0000256" key="7">
    <source>
        <dbReference type="SAM" id="Phobius"/>
    </source>
</evidence>
<sequence>MMFIRRQSFPPISFGIVAPLICFALLALSVWNHELSLVWDIAILEKIHTAQRIELDAIAFALTQLGRARSIMAIAFLVSIFLAWRKQWRSLSYLLVTVVSSGVLNLLIKFLFHRHRPALWDSIAPEFDFSFPSGHAMLSMTLVITLAILIPQKHWRSLFLFCGVMLAISIGWSRLYLGVHYPSDVLGGWALAIAWAIGVSWLSGVNVKL</sequence>
<evidence type="ECO:0000256" key="2">
    <source>
        <dbReference type="ARBA" id="ARBA00022475"/>
    </source>
</evidence>
<keyword evidence="5 7" id="KW-1133">Transmembrane helix</keyword>
<accession>A0A2W4VSI0</accession>
<feature type="transmembrane region" description="Helical" evidence="7">
    <location>
        <begin position="68"/>
        <end position="84"/>
    </location>
</feature>
<protein>
    <recommendedName>
        <fullName evidence="8">Phosphatidic acid phosphatase type 2/haloperoxidase domain-containing protein</fullName>
    </recommendedName>
</protein>
<organism evidence="9 10">
    <name type="scientific">Pseudanabaena frigida</name>
    <dbReference type="NCBI Taxonomy" id="945775"/>
    <lineage>
        <taxon>Bacteria</taxon>
        <taxon>Bacillati</taxon>
        <taxon>Cyanobacteriota</taxon>
        <taxon>Cyanophyceae</taxon>
        <taxon>Pseudanabaenales</taxon>
        <taxon>Pseudanabaenaceae</taxon>
        <taxon>Pseudanabaena</taxon>
    </lineage>
</organism>
<feature type="transmembrane region" description="Helical" evidence="7">
    <location>
        <begin position="91"/>
        <end position="112"/>
    </location>
</feature>
<evidence type="ECO:0000313" key="10">
    <source>
        <dbReference type="Proteomes" id="UP000249467"/>
    </source>
</evidence>
<dbReference type="InterPro" id="IPR000326">
    <property type="entry name" value="PAP2/HPO"/>
</dbReference>
<evidence type="ECO:0000256" key="6">
    <source>
        <dbReference type="ARBA" id="ARBA00023136"/>
    </source>
</evidence>
<dbReference type="PANTHER" id="PTHR14969">
    <property type="entry name" value="SPHINGOSINE-1-PHOSPHATE PHOSPHOHYDROLASE"/>
    <property type="match status" value="1"/>
</dbReference>
<evidence type="ECO:0000259" key="8">
    <source>
        <dbReference type="SMART" id="SM00014"/>
    </source>
</evidence>
<comment type="caution">
    <text evidence="9">The sequence shown here is derived from an EMBL/GenBank/DDBJ whole genome shotgun (WGS) entry which is preliminary data.</text>
</comment>
<reference evidence="9 10" key="2">
    <citation type="submission" date="2018-06" db="EMBL/GenBank/DDBJ databases">
        <title>Metagenomic assembly of (sub)arctic Cyanobacteria and their associated microbiome from non-axenic cultures.</title>
        <authorList>
            <person name="Baurain D."/>
        </authorList>
    </citation>
    <scope>NUCLEOTIDE SEQUENCE [LARGE SCALE GENOMIC DNA]</scope>
    <source>
        <strain evidence="9">ULC066bin1</strain>
    </source>
</reference>
<keyword evidence="2" id="KW-1003">Cell membrane</keyword>
<dbReference type="Proteomes" id="UP000249467">
    <property type="component" value="Unassembled WGS sequence"/>
</dbReference>
<dbReference type="PANTHER" id="PTHR14969:SF62">
    <property type="entry name" value="DECAPRENYLPHOSPHORYL-5-PHOSPHORIBOSE PHOSPHATASE RV3807C-RELATED"/>
    <property type="match status" value="1"/>
</dbReference>
<dbReference type="Pfam" id="PF01569">
    <property type="entry name" value="PAP2"/>
    <property type="match status" value="1"/>
</dbReference>
<keyword evidence="6 7" id="KW-0472">Membrane</keyword>
<evidence type="ECO:0000256" key="4">
    <source>
        <dbReference type="ARBA" id="ARBA00022801"/>
    </source>
</evidence>
<dbReference type="GO" id="GO:0005886">
    <property type="term" value="C:plasma membrane"/>
    <property type="evidence" value="ECO:0007669"/>
    <property type="project" value="UniProtKB-SubCell"/>
</dbReference>
<evidence type="ECO:0000256" key="5">
    <source>
        <dbReference type="ARBA" id="ARBA00022989"/>
    </source>
</evidence>
<feature type="transmembrane region" description="Helical" evidence="7">
    <location>
        <begin position="12"/>
        <end position="31"/>
    </location>
</feature>
<dbReference type="GO" id="GO:0016787">
    <property type="term" value="F:hydrolase activity"/>
    <property type="evidence" value="ECO:0007669"/>
    <property type="project" value="UniProtKB-KW"/>
</dbReference>
<evidence type="ECO:0000313" key="9">
    <source>
        <dbReference type="EMBL" id="PZO35442.1"/>
    </source>
</evidence>
<dbReference type="SUPFAM" id="SSF48317">
    <property type="entry name" value="Acid phosphatase/Vanadium-dependent haloperoxidase"/>
    <property type="match status" value="1"/>
</dbReference>
<dbReference type="AlphaFoldDB" id="A0A2W4VSI0"/>
<keyword evidence="3 7" id="KW-0812">Transmembrane</keyword>
<feature type="domain" description="Phosphatidic acid phosphatase type 2/haloperoxidase" evidence="8">
    <location>
        <begin position="90"/>
        <end position="200"/>
    </location>
</feature>
<keyword evidence="4" id="KW-0378">Hydrolase</keyword>
<dbReference type="InterPro" id="IPR036938">
    <property type="entry name" value="PAP2/HPO_sf"/>
</dbReference>
<name>A0A2W4VSI0_9CYAN</name>